<evidence type="ECO:0000313" key="3">
    <source>
        <dbReference type="Proteomes" id="UP001303115"/>
    </source>
</evidence>
<accession>A0AAN6P927</accession>
<keyword evidence="3" id="KW-1185">Reference proteome</keyword>
<feature type="compositionally biased region" description="Basic and acidic residues" evidence="1">
    <location>
        <begin position="389"/>
        <end position="401"/>
    </location>
</feature>
<name>A0AAN6P927_9PEZI</name>
<organism evidence="2 3">
    <name type="scientific">Parachaetomium inaequale</name>
    <dbReference type="NCBI Taxonomy" id="2588326"/>
    <lineage>
        <taxon>Eukaryota</taxon>
        <taxon>Fungi</taxon>
        <taxon>Dikarya</taxon>
        <taxon>Ascomycota</taxon>
        <taxon>Pezizomycotina</taxon>
        <taxon>Sordariomycetes</taxon>
        <taxon>Sordariomycetidae</taxon>
        <taxon>Sordariales</taxon>
        <taxon>Chaetomiaceae</taxon>
        <taxon>Parachaetomium</taxon>
    </lineage>
</organism>
<comment type="caution">
    <text evidence="2">The sequence shown here is derived from an EMBL/GenBank/DDBJ whole genome shotgun (WGS) entry which is preliminary data.</text>
</comment>
<reference evidence="3" key="1">
    <citation type="journal article" date="2023" name="Mol. Phylogenet. Evol.">
        <title>Genome-scale phylogeny and comparative genomics of the fungal order Sordariales.</title>
        <authorList>
            <person name="Hensen N."/>
            <person name="Bonometti L."/>
            <person name="Westerberg I."/>
            <person name="Brannstrom I.O."/>
            <person name="Guillou S."/>
            <person name="Cros-Aarteil S."/>
            <person name="Calhoun S."/>
            <person name="Haridas S."/>
            <person name="Kuo A."/>
            <person name="Mondo S."/>
            <person name="Pangilinan J."/>
            <person name="Riley R."/>
            <person name="LaButti K."/>
            <person name="Andreopoulos B."/>
            <person name="Lipzen A."/>
            <person name="Chen C."/>
            <person name="Yan M."/>
            <person name="Daum C."/>
            <person name="Ng V."/>
            <person name="Clum A."/>
            <person name="Steindorff A."/>
            <person name="Ohm R.A."/>
            <person name="Martin F."/>
            <person name="Silar P."/>
            <person name="Natvig D.O."/>
            <person name="Lalanne C."/>
            <person name="Gautier V."/>
            <person name="Ament-Velasquez S.L."/>
            <person name="Kruys A."/>
            <person name="Hutchinson M.I."/>
            <person name="Powell A.J."/>
            <person name="Barry K."/>
            <person name="Miller A.N."/>
            <person name="Grigoriev I.V."/>
            <person name="Debuchy R."/>
            <person name="Gladieux P."/>
            <person name="Hiltunen Thoren M."/>
            <person name="Johannesson H."/>
        </authorList>
    </citation>
    <scope>NUCLEOTIDE SEQUENCE [LARGE SCALE GENOMIC DNA]</scope>
    <source>
        <strain evidence="3">CBS 284.82</strain>
    </source>
</reference>
<dbReference type="AlphaFoldDB" id="A0AAN6P927"/>
<dbReference type="Proteomes" id="UP001303115">
    <property type="component" value="Unassembled WGS sequence"/>
</dbReference>
<proteinExistence type="predicted"/>
<gene>
    <name evidence="2" type="ORF">C8A01DRAFT_20840</name>
</gene>
<feature type="region of interest" description="Disordered" evidence="1">
    <location>
        <begin position="387"/>
        <end position="414"/>
    </location>
</feature>
<dbReference type="EMBL" id="MU854659">
    <property type="protein sequence ID" value="KAK4032031.1"/>
    <property type="molecule type" value="Genomic_DNA"/>
</dbReference>
<evidence type="ECO:0000313" key="2">
    <source>
        <dbReference type="EMBL" id="KAK4032031.1"/>
    </source>
</evidence>
<protein>
    <submittedName>
        <fullName evidence="2">Uncharacterized protein</fullName>
    </submittedName>
</protein>
<sequence length="476" mass="54687">MFDIQTYLQLKGELEVKDRPESTKQVDAEGLPESIHGVEVESHCESTEQVEVESHPETPPLLPQPSRLEILPAELRSQVLSSLTSPDDLWATIHASPVLYQQYRADRKNILRHVMRNTLGDRVLVDAYAVLKTSPLERPPDLVVDLAVRQFIETYQNQSSQSLSMSSKYTMADLLSMAAFYSSTIGPLMEKIPEKLLHDLNSSLQLGHLTAVERTRIIRALYRFQLWCNLYGDRDGAVPGDEPDDGLDMLVDFFEVFEPWEVEELSCIHLFFVHMYGWVIVDLRCLHGYGDPWPPHSSWVPVDGTLLLLRDRTTPQPADHTARVSEYRNERLNGLVSRGLGFHLAVMERNITEHHEELHGMIQPPAENAAYVNFISDALSLATQKRRLRDMGPPRRDEAQTRGDPMPFRGDDEDAPSAAWAVMWKGRYSNKFGQRLPLRLKTWGYVFWDERRLDESRGRKAVLRAMQRHLWPTFPR</sequence>
<evidence type="ECO:0000256" key="1">
    <source>
        <dbReference type="SAM" id="MobiDB-lite"/>
    </source>
</evidence>